<dbReference type="EMBL" id="CALNXK010000111">
    <property type="protein sequence ID" value="CAH3158365.1"/>
    <property type="molecule type" value="Genomic_DNA"/>
</dbReference>
<protein>
    <submittedName>
        <fullName evidence="2">Uncharacterized protein</fullName>
    </submittedName>
</protein>
<feature type="region of interest" description="Disordered" evidence="1">
    <location>
        <begin position="1"/>
        <end position="72"/>
    </location>
</feature>
<comment type="caution">
    <text evidence="2">The sequence shown here is derived from an EMBL/GenBank/DDBJ whole genome shotgun (WGS) entry which is preliminary data.</text>
</comment>
<evidence type="ECO:0000313" key="2">
    <source>
        <dbReference type="EMBL" id="CAH3158365.1"/>
    </source>
</evidence>
<organism evidence="2 3">
    <name type="scientific">Porites lobata</name>
    <dbReference type="NCBI Taxonomy" id="104759"/>
    <lineage>
        <taxon>Eukaryota</taxon>
        <taxon>Metazoa</taxon>
        <taxon>Cnidaria</taxon>
        <taxon>Anthozoa</taxon>
        <taxon>Hexacorallia</taxon>
        <taxon>Scleractinia</taxon>
        <taxon>Fungiina</taxon>
        <taxon>Poritidae</taxon>
        <taxon>Porites</taxon>
    </lineage>
</organism>
<dbReference type="Proteomes" id="UP001159405">
    <property type="component" value="Unassembled WGS sequence"/>
</dbReference>
<keyword evidence="3" id="KW-1185">Reference proteome</keyword>
<accession>A0ABN8QB63</accession>
<name>A0ABN8QB63_9CNID</name>
<feature type="compositionally biased region" description="Low complexity" evidence="1">
    <location>
        <begin position="19"/>
        <end position="28"/>
    </location>
</feature>
<proteinExistence type="predicted"/>
<evidence type="ECO:0000313" key="3">
    <source>
        <dbReference type="Proteomes" id="UP001159405"/>
    </source>
</evidence>
<reference evidence="2 3" key="1">
    <citation type="submission" date="2022-05" db="EMBL/GenBank/DDBJ databases">
        <authorList>
            <consortium name="Genoscope - CEA"/>
            <person name="William W."/>
        </authorList>
    </citation>
    <scope>NUCLEOTIDE SEQUENCE [LARGE SCALE GENOMIC DNA]</scope>
</reference>
<sequence>MFVKSSLKRKQTDDGNACSSSSEGESLSYNCDNAETGKDVKRQRLLNDNDDEKKTVEDTGNERESSETTKPGRRKIRYQLNVRKCKQLLTSPDLRLFLVTVMMMWRSL</sequence>
<gene>
    <name evidence="2" type="ORF">PLOB_00003163</name>
</gene>
<feature type="compositionally biased region" description="Basic and acidic residues" evidence="1">
    <location>
        <begin position="35"/>
        <end position="67"/>
    </location>
</feature>
<evidence type="ECO:0000256" key="1">
    <source>
        <dbReference type="SAM" id="MobiDB-lite"/>
    </source>
</evidence>